<evidence type="ECO:0000313" key="3">
    <source>
        <dbReference type="EMBL" id="RKH02965.1"/>
    </source>
</evidence>
<dbReference type="AlphaFoldDB" id="A0A3A8KF58"/>
<reference evidence="4" key="1">
    <citation type="submission" date="2018-09" db="EMBL/GenBank/DDBJ databases">
        <authorList>
            <person name="Livingstone P.G."/>
            <person name="Whitworth D.E."/>
        </authorList>
    </citation>
    <scope>NUCLEOTIDE SEQUENCE [LARGE SCALE GENOMIC DNA]</scope>
    <source>
        <strain evidence="4">CA043D</strain>
    </source>
</reference>
<feature type="compositionally biased region" description="Polar residues" evidence="2">
    <location>
        <begin position="154"/>
        <end position="169"/>
    </location>
</feature>
<feature type="region of interest" description="Disordered" evidence="2">
    <location>
        <begin position="52"/>
        <end position="78"/>
    </location>
</feature>
<evidence type="ECO:0000256" key="1">
    <source>
        <dbReference type="SAM" id="Coils"/>
    </source>
</evidence>
<accession>A0A3A8KF58</accession>
<keyword evidence="4" id="KW-1185">Reference proteome</keyword>
<protein>
    <submittedName>
        <fullName evidence="3">Uncharacterized protein</fullName>
    </submittedName>
</protein>
<feature type="compositionally biased region" description="Low complexity" evidence="2">
    <location>
        <begin position="56"/>
        <end position="67"/>
    </location>
</feature>
<feature type="region of interest" description="Disordered" evidence="2">
    <location>
        <begin position="1"/>
        <end position="34"/>
    </location>
</feature>
<dbReference type="Proteomes" id="UP000268313">
    <property type="component" value="Unassembled WGS sequence"/>
</dbReference>
<gene>
    <name evidence="3" type="ORF">D7X32_15250</name>
</gene>
<name>A0A3A8KF58_9BACT</name>
<sequence>MSTCPKQPVRQRRQPVPPPPPEIAEGDSVPPGMMRLLSGQLVSEEEAAQVIPGELPPEARWPSEASPAPEPEAPTYRREPAGACCAHTFDPGALHDELDALRVQVAQLREDLARSEGRAEGERAAYERVLASLLAARSVPVAPAVTQTRRRDVTQASVTPQRDSVTDSVTQEEGEGG</sequence>
<organism evidence="3 4">
    <name type="scientific">Corallococcus carmarthensis</name>
    <dbReference type="NCBI Taxonomy" id="2316728"/>
    <lineage>
        <taxon>Bacteria</taxon>
        <taxon>Pseudomonadati</taxon>
        <taxon>Myxococcota</taxon>
        <taxon>Myxococcia</taxon>
        <taxon>Myxococcales</taxon>
        <taxon>Cystobacterineae</taxon>
        <taxon>Myxococcaceae</taxon>
        <taxon>Corallococcus</taxon>
    </lineage>
</organism>
<feature type="coiled-coil region" evidence="1">
    <location>
        <begin position="98"/>
        <end position="125"/>
    </location>
</feature>
<feature type="non-terminal residue" evidence="3">
    <location>
        <position position="177"/>
    </location>
</feature>
<keyword evidence="1" id="KW-0175">Coiled coil</keyword>
<proteinExistence type="predicted"/>
<dbReference type="RefSeq" id="WP_208752426.1">
    <property type="nucleotide sequence ID" value="NZ_RAWE01000047.1"/>
</dbReference>
<comment type="caution">
    <text evidence="3">The sequence shown here is derived from an EMBL/GenBank/DDBJ whole genome shotgun (WGS) entry which is preliminary data.</text>
</comment>
<feature type="region of interest" description="Disordered" evidence="2">
    <location>
        <begin position="141"/>
        <end position="177"/>
    </location>
</feature>
<evidence type="ECO:0000313" key="4">
    <source>
        <dbReference type="Proteomes" id="UP000268313"/>
    </source>
</evidence>
<evidence type="ECO:0000256" key="2">
    <source>
        <dbReference type="SAM" id="MobiDB-lite"/>
    </source>
</evidence>
<dbReference type="EMBL" id="RAWE01000047">
    <property type="protein sequence ID" value="RKH02965.1"/>
    <property type="molecule type" value="Genomic_DNA"/>
</dbReference>